<feature type="compositionally biased region" description="Polar residues" evidence="2">
    <location>
        <begin position="82"/>
        <end position="103"/>
    </location>
</feature>
<comment type="caution">
    <text evidence="4">The sequence shown here is derived from an EMBL/GenBank/DDBJ whole genome shotgun (WGS) entry which is preliminary data.</text>
</comment>
<accession>A0AAX6MW02</accession>
<evidence type="ECO:0000313" key="4">
    <source>
        <dbReference type="EMBL" id="KAK6956789.1"/>
    </source>
</evidence>
<feature type="domain" description="C2H2-type" evidence="3">
    <location>
        <begin position="201"/>
        <end position="228"/>
    </location>
</feature>
<dbReference type="InterPro" id="IPR013087">
    <property type="entry name" value="Znf_C2H2_type"/>
</dbReference>
<sequence length="416" mass="47151">MAISQTTLDMSNKLEHHFTHGCLGDYIETELIPERLTQIRGKVPGPRSSDVVRDVNRVDASLKPSHGVPSVASGPRGPLFRQLNSYSANRTCPQRTSGSSQGGTHRAQPASRRAKNRPFSNAKQPNKRRRKANSDDSDDNDDKSTPSRGKKPADSKSDSRKFACPILTAFPGSGLQCHDRGGFDDTSRVKYVKLQPFHDKYQCRRCGMIYEEDDQYEDHVRTNACTPPPRGVYILVVNRKQVKELRSREGLQGMSEEDRWDKIYRTIFRVDCLHSPYVEEHTEHRVQEAPQQLQEIPQQQQEVPQQPQGTSLQMPLELAQQLQSALQEFQEMRQGQRQIVDQLARHEAYFQTQRALQPPPNIRQEPQQFDGTSYAGSQFYMPGNTGAGYYYDDNDTIDPAILQLMQSNANPQGPGV</sequence>
<feature type="compositionally biased region" description="Basic and acidic residues" evidence="2">
    <location>
        <begin position="151"/>
        <end position="160"/>
    </location>
</feature>
<dbReference type="PANTHER" id="PTHR38166">
    <property type="entry name" value="C2H2-TYPE DOMAIN-CONTAINING PROTEIN-RELATED"/>
    <property type="match status" value="1"/>
</dbReference>
<evidence type="ECO:0000313" key="5">
    <source>
        <dbReference type="Proteomes" id="UP001369815"/>
    </source>
</evidence>
<dbReference type="PROSITE" id="PS50157">
    <property type="entry name" value="ZINC_FINGER_C2H2_2"/>
    <property type="match status" value="1"/>
</dbReference>
<evidence type="ECO:0000256" key="2">
    <source>
        <dbReference type="SAM" id="MobiDB-lite"/>
    </source>
</evidence>
<evidence type="ECO:0000259" key="3">
    <source>
        <dbReference type="PROSITE" id="PS50157"/>
    </source>
</evidence>
<dbReference type="EMBL" id="JBANMG010000002">
    <property type="protein sequence ID" value="KAK6956789.1"/>
    <property type="molecule type" value="Genomic_DNA"/>
</dbReference>
<keyword evidence="1" id="KW-0479">Metal-binding</keyword>
<feature type="region of interest" description="Disordered" evidence="2">
    <location>
        <begin position="60"/>
        <end position="160"/>
    </location>
</feature>
<keyword evidence="5" id="KW-1185">Reference proteome</keyword>
<dbReference type="GO" id="GO:0008270">
    <property type="term" value="F:zinc ion binding"/>
    <property type="evidence" value="ECO:0007669"/>
    <property type="project" value="UniProtKB-KW"/>
</dbReference>
<keyword evidence="1" id="KW-0862">Zinc</keyword>
<dbReference type="AlphaFoldDB" id="A0AAX6MW02"/>
<proteinExistence type="predicted"/>
<reference evidence="4 5" key="1">
    <citation type="journal article" date="2024" name="Front Chem Biol">
        <title>Unveiling the potential of Daldinia eschscholtzii MFLUCC 19-0629 through bioactivity and bioinformatics studies for enhanced sustainable agriculture production.</title>
        <authorList>
            <person name="Brooks S."/>
            <person name="Weaver J.A."/>
            <person name="Klomchit A."/>
            <person name="Alharthi S.A."/>
            <person name="Onlamun T."/>
            <person name="Nurani R."/>
            <person name="Vong T.K."/>
            <person name="Alberti F."/>
            <person name="Greco C."/>
        </authorList>
    </citation>
    <scope>NUCLEOTIDE SEQUENCE [LARGE SCALE GENOMIC DNA]</scope>
    <source>
        <strain evidence="4">MFLUCC 19-0629</strain>
    </source>
</reference>
<feature type="compositionally biased region" description="Low complexity" evidence="2">
    <location>
        <begin position="288"/>
        <end position="308"/>
    </location>
</feature>
<keyword evidence="1" id="KW-0863">Zinc-finger</keyword>
<name>A0AAX6MW02_9PEZI</name>
<evidence type="ECO:0000256" key="1">
    <source>
        <dbReference type="PROSITE-ProRule" id="PRU00042"/>
    </source>
</evidence>
<protein>
    <recommendedName>
        <fullName evidence="3">C2H2-type domain-containing protein</fullName>
    </recommendedName>
</protein>
<gene>
    <name evidence="4" type="ORF">Daesc_002069</name>
</gene>
<dbReference type="PANTHER" id="PTHR38166:SF1">
    <property type="entry name" value="C2H2-TYPE DOMAIN-CONTAINING PROTEIN"/>
    <property type="match status" value="1"/>
</dbReference>
<dbReference type="Proteomes" id="UP001369815">
    <property type="component" value="Unassembled WGS sequence"/>
</dbReference>
<organism evidence="4 5">
    <name type="scientific">Daldinia eschscholtzii</name>
    <dbReference type="NCBI Taxonomy" id="292717"/>
    <lineage>
        <taxon>Eukaryota</taxon>
        <taxon>Fungi</taxon>
        <taxon>Dikarya</taxon>
        <taxon>Ascomycota</taxon>
        <taxon>Pezizomycotina</taxon>
        <taxon>Sordariomycetes</taxon>
        <taxon>Xylariomycetidae</taxon>
        <taxon>Xylariales</taxon>
        <taxon>Hypoxylaceae</taxon>
        <taxon>Daldinia</taxon>
    </lineage>
</organism>
<feature type="region of interest" description="Disordered" evidence="2">
    <location>
        <begin position="281"/>
        <end position="308"/>
    </location>
</feature>